<evidence type="ECO:0000313" key="2">
    <source>
        <dbReference type="Proteomes" id="UP000298656"/>
    </source>
</evidence>
<organism evidence="1 2">
    <name type="scientific">Trinickia violacea</name>
    <dbReference type="NCBI Taxonomy" id="2571746"/>
    <lineage>
        <taxon>Bacteria</taxon>
        <taxon>Pseudomonadati</taxon>
        <taxon>Pseudomonadota</taxon>
        <taxon>Betaproteobacteria</taxon>
        <taxon>Burkholderiales</taxon>
        <taxon>Burkholderiaceae</taxon>
        <taxon>Trinickia</taxon>
    </lineage>
</organism>
<dbReference type="AlphaFoldDB" id="A0A4P8J0Z2"/>
<accession>A0A4P8J0Z2</accession>
<reference evidence="1 2" key="1">
    <citation type="submission" date="2019-05" db="EMBL/GenBank/DDBJ databases">
        <title>Burkholderia sp. DHOD12, isolated from subtropical forest soil.</title>
        <authorList>
            <person name="Gao Z.-H."/>
            <person name="Qiu L.-H."/>
        </authorList>
    </citation>
    <scope>NUCLEOTIDE SEQUENCE [LARGE SCALE GENOMIC DNA]</scope>
    <source>
        <strain evidence="1 2">DHOD12</strain>
    </source>
</reference>
<sequence length="118" mass="13639">MWLDCVLLFEQLSLCRFESANTNMLSRTASVRIKWLTKESIGEQMRIAILGDDLPQTGFIREVLQEGGHTCHEFNSSRVFFEQVDGHEFDLLILDQITDFTTAEIVRLLRSTVEIYIP</sequence>
<dbReference type="SUPFAM" id="SSF52172">
    <property type="entry name" value="CheY-like"/>
    <property type="match status" value="1"/>
</dbReference>
<dbReference type="Gene3D" id="3.40.50.2300">
    <property type="match status" value="1"/>
</dbReference>
<dbReference type="EMBL" id="CP040078">
    <property type="protein sequence ID" value="QCP54447.1"/>
    <property type="molecule type" value="Genomic_DNA"/>
</dbReference>
<dbReference type="KEGG" id="tvl:FAZ95_36670"/>
<evidence type="ECO:0000313" key="1">
    <source>
        <dbReference type="EMBL" id="QCP54447.1"/>
    </source>
</evidence>
<name>A0A4P8J0Z2_9BURK</name>
<proteinExistence type="predicted"/>
<dbReference type="Proteomes" id="UP000298656">
    <property type="component" value="Chromosome 2"/>
</dbReference>
<gene>
    <name evidence="1" type="ORF">FAZ95_36670</name>
</gene>
<dbReference type="RefSeq" id="WP_137337212.1">
    <property type="nucleotide sequence ID" value="NZ_CP040078.1"/>
</dbReference>
<protein>
    <submittedName>
        <fullName evidence="1">Response regulator</fullName>
    </submittedName>
</protein>
<dbReference type="InterPro" id="IPR011006">
    <property type="entry name" value="CheY-like_superfamily"/>
</dbReference>
<keyword evidence="2" id="KW-1185">Reference proteome</keyword>